<feature type="transmembrane region" description="Helical" evidence="1">
    <location>
        <begin position="286"/>
        <end position="309"/>
    </location>
</feature>
<feature type="transmembrane region" description="Helical" evidence="1">
    <location>
        <begin position="499"/>
        <end position="523"/>
    </location>
</feature>
<dbReference type="EMBL" id="JAVHNR010000005">
    <property type="protein sequence ID" value="KAK6342893.1"/>
    <property type="molecule type" value="Genomic_DNA"/>
</dbReference>
<reference evidence="2 3" key="1">
    <citation type="submission" date="2019-10" db="EMBL/GenBank/DDBJ databases">
        <authorList>
            <person name="Palmer J.M."/>
        </authorList>
    </citation>
    <scope>NUCLEOTIDE SEQUENCE [LARGE SCALE GENOMIC DNA]</scope>
    <source>
        <strain evidence="2 3">TWF718</strain>
    </source>
</reference>
<sequence length="555" mass="63574">MPLLIRNTRRITEALFIGALVARELSPTTVSEDYLACASLPGWPAPEDHSGPFSRKTCGDNIAEWLKDASKALPNKCMKLLFKDSTPGNAILSYLGCNEFCGREQGWYVNTDALERVLTWIFPVFFLLFNLKLPAIGWERLFAITHALGDPIDSVWSLLDKMYAWDKCYSFAEEFVMEEQSVGEREVVGEAERLERVKIIATTFAGIEEIIGHGPDSESKYWEIATSFCLMKTPDFDEWRRAAATLVDDRNNDFIRTGLAIALFIFQFFSALVFDSNQVPPGGRLGSAMFLSWLIPLVLINNIMGGVASRRTCLRTIIRLVENVRQSQGRAQDQNVERHHWDDYFGRLYSTGAIYISRPHKFQVMRQAKGKEKIFRVVLPFFSTLVVIFGFIPAFYIHWMAYPNGFSCRHLWIIGVFCAWIISPILTTISQALTKYKYWIWFILAKDTLIGFGSVLILSLSVAGLYNSCFCWSLTLWLGEANAYFPLNTTPVYALYGRTIYLYTIISFLLAQIAFVIVVAVFFRRGLWLWRYGEDRKRAIWNKLEGTWILDILKV</sequence>
<feature type="transmembrane region" description="Helical" evidence="1">
    <location>
        <begin position="449"/>
        <end position="479"/>
    </location>
</feature>
<evidence type="ECO:0000313" key="3">
    <source>
        <dbReference type="Proteomes" id="UP001313282"/>
    </source>
</evidence>
<keyword evidence="3" id="KW-1185">Reference proteome</keyword>
<gene>
    <name evidence="2" type="ORF">TWF718_008274</name>
</gene>
<comment type="caution">
    <text evidence="2">The sequence shown here is derived from an EMBL/GenBank/DDBJ whole genome shotgun (WGS) entry which is preliminary data.</text>
</comment>
<protein>
    <submittedName>
        <fullName evidence="2">Uncharacterized protein</fullName>
    </submittedName>
</protein>
<organism evidence="2 3">
    <name type="scientific">Orbilia javanica</name>
    <dbReference type="NCBI Taxonomy" id="47235"/>
    <lineage>
        <taxon>Eukaryota</taxon>
        <taxon>Fungi</taxon>
        <taxon>Dikarya</taxon>
        <taxon>Ascomycota</taxon>
        <taxon>Pezizomycotina</taxon>
        <taxon>Orbiliomycetes</taxon>
        <taxon>Orbiliales</taxon>
        <taxon>Orbiliaceae</taxon>
        <taxon>Orbilia</taxon>
    </lineage>
</organism>
<dbReference type="AlphaFoldDB" id="A0AAN8NTY7"/>
<feature type="transmembrane region" description="Helical" evidence="1">
    <location>
        <begin position="411"/>
        <end position="429"/>
    </location>
</feature>
<feature type="transmembrane region" description="Helical" evidence="1">
    <location>
        <begin position="374"/>
        <end position="399"/>
    </location>
</feature>
<name>A0AAN8NTY7_9PEZI</name>
<keyword evidence="1" id="KW-1133">Transmembrane helix</keyword>
<keyword evidence="1" id="KW-0812">Transmembrane</keyword>
<keyword evidence="1" id="KW-0472">Membrane</keyword>
<evidence type="ECO:0000313" key="2">
    <source>
        <dbReference type="EMBL" id="KAK6342893.1"/>
    </source>
</evidence>
<dbReference type="Proteomes" id="UP001313282">
    <property type="component" value="Unassembled WGS sequence"/>
</dbReference>
<proteinExistence type="predicted"/>
<evidence type="ECO:0000256" key="1">
    <source>
        <dbReference type="SAM" id="Phobius"/>
    </source>
</evidence>
<feature type="transmembrane region" description="Helical" evidence="1">
    <location>
        <begin position="254"/>
        <end position="274"/>
    </location>
</feature>
<accession>A0AAN8NTY7</accession>